<name>A0A7C4E281_CALS0</name>
<proteinExistence type="predicted"/>
<reference evidence="3" key="1">
    <citation type="journal article" date="2020" name="mSystems">
        <title>Genome- and Community-Level Interaction Insights into Carbon Utilization and Element Cycling Functions of Hydrothermarchaeota in Hydrothermal Sediment.</title>
        <authorList>
            <person name="Zhou Z."/>
            <person name="Liu Y."/>
            <person name="Xu W."/>
            <person name="Pan J."/>
            <person name="Luo Z.H."/>
            <person name="Li M."/>
        </authorList>
    </citation>
    <scope>NUCLEOTIDE SEQUENCE [LARGE SCALE GENOMIC DNA]</scope>
    <source>
        <strain evidence="4">SpSt-1073</strain>
        <strain evidence="3">SpSt-613</strain>
        <strain evidence="2">SpSt-669</strain>
    </source>
</reference>
<evidence type="ECO:0000313" key="2">
    <source>
        <dbReference type="EMBL" id="HGL41447.1"/>
    </source>
</evidence>
<evidence type="ECO:0000313" key="4">
    <source>
        <dbReference type="EMBL" id="HHN52244.1"/>
    </source>
</evidence>
<dbReference type="EMBL" id="DTAD01000063">
    <property type="protein sequence ID" value="HGN90622.1"/>
    <property type="molecule type" value="Genomic_DNA"/>
</dbReference>
<evidence type="ECO:0000313" key="3">
    <source>
        <dbReference type="EMBL" id="HGN90622.1"/>
    </source>
</evidence>
<dbReference type="InterPro" id="IPR006171">
    <property type="entry name" value="TOPRIM_dom"/>
</dbReference>
<dbReference type="PANTHER" id="PTHR39964:SF2">
    <property type="entry name" value="UPF0292 PROTEIN MJ1624"/>
    <property type="match status" value="1"/>
</dbReference>
<sequence>MVDEIHYEEFRKTLENLVAEAVEDVVVLVEGVRDEKALRLAGVRAKIVYVSRFREEVERMPRPRKIILLLDFDSEGMKNVKRVSRLLRQMGYEVDESYHRRLRVLKRFGITTVEALAKLLEV</sequence>
<accession>A0A7C4E281</accession>
<dbReference type="AlphaFoldDB" id="A0A7C4E281"/>
<comment type="caution">
    <text evidence="3">The sequence shown here is derived from an EMBL/GenBank/DDBJ whole genome shotgun (WGS) entry which is preliminary data.</text>
</comment>
<dbReference type="EMBL" id="DRXG01000058">
    <property type="protein sequence ID" value="HHN52244.1"/>
    <property type="molecule type" value="Genomic_DNA"/>
</dbReference>
<dbReference type="EMBL" id="DTCM01000086">
    <property type="protein sequence ID" value="HGL41447.1"/>
    <property type="molecule type" value="Genomic_DNA"/>
</dbReference>
<dbReference type="Gene3D" id="3.40.1360.10">
    <property type="match status" value="1"/>
</dbReference>
<feature type="domain" description="Toprim" evidence="1">
    <location>
        <begin position="24"/>
        <end position="110"/>
    </location>
</feature>
<evidence type="ECO:0000259" key="1">
    <source>
        <dbReference type="PROSITE" id="PS50880"/>
    </source>
</evidence>
<dbReference type="PANTHER" id="PTHR39964">
    <property type="entry name" value="UPF0292 PROTEIN TK1411"/>
    <property type="match status" value="1"/>
</dbReference>
<gene>
    <name evidence="4" type="ORF">ENM30_02910</name>
    <name evidence="3" type="ORF">ENT82_05795</name>
    <name evidence="2" type="ORF">ENU43_07285</name>
</gene>
<dbReference type="PROSITE" id="PS50880">
    <property type="entry name" value="TOPRIM"/>
    <property type="match status" value="1"/>
</dbReference>
<dbReference type="SUPFAM" id="SSF110455">
    <property type="entry name" value="Toprim domain"/>
    <property type="match status" value="1"/>
</dbReference>
<organism evidence="3">
    <name type="scientific">Caldiarchaeum subterraneum</name>
    <dbReference type="NCBI Taxonomy" id="311458"/>
    <lineage>
        <taxon>Archaea</taxon>
        <taxon>Nitrososphaerota</taxon>
        <taxon>Candidatus Caldarchaeales</taxon>
        <taxon>Candidatus Caldarchaeaceae</taxon>
        <taxon>Candidatus Caldarchaeum</taxon>
    </lineage>
</organism>
<protein>
    <recommendedName>
        <fullName evidence="1">Toprim domain-containing protein</fullName>
    </recommendedName>
</protein>